<comment type="caution">
    <text evidence="1">The sequence shown here is derived from an EMBL/GenBank/DDBJ whole genome shotgun (WGS) entry which is preliminary data.</text>
</comment>
<name>A0A401HPP5_9EURY</name>
<evidence type="ECO:0000313" key="1">
    <source>
        <dbReference type="EMBL" id="GBF36247.1"/>
    </source>
</evidence>
<dbReference type="EMBL" id="BFAX01000002">
    <property type="protein sequence ID" value="GBF36247.1"/>
    <property type="molecule type" value="Genomic_DNA"/>
</dbReference>
<gene>
    <name evidence="1" type="ORF">MHHB_P0477</name>
</gene>
<evidence type="ECO:0000313" key="2">
    <source>
        <dbReference type="Proteomes" id="UP000290527"/>
    </source>
</evidence>
<keyword evidence="2" id="KW-1185">Reference proteome</keyword>
<protein>
    <submittedName>
        <fullName evidence="1">Uncharacterized protein</fullName>
    </submittedName>
</protein>
<sequence>MKGMIEIISYQEVKGKNKELAKKEFDNLLEKIKKEYRCEVLSVDEDWEEREGFYTFIAELKVQFDTFLDYIKFSVNYAADVDVVEPPKLVLDPKEFGEALAYIIDFFKRFYKKYNVAFNVQTQDKIEIDIEEYKKGIYDEEDIDDFEEQGLIRVKAVFEGFGVSEEEVVKRMLFSLNKDNIVINKIITKELEKEGPYKDVGFYGVIGVEMLCRPVDIVEISYKFVPVVISIESKRIEISCLELQDIGNELGGAIFELSHVVMMERPVQSK</sequence>
<proteinExistence type="predicted"/>
<dbReference type="AlphaFoldDB" id="A0A401HPP5"/>
<dbReference type="Proteomes" id="UP000290527">
    <property type="component" value="Unassembled WGS sequence"/>
</dbReference>
<accession>A0A401HPP5</accession>
<organism evidence="1 2">
    <name type="scientific">Methanofervidicoccus abyssi</name>
    <dbReference type="NCBI Taxonomy" id="2082189"/>
    <lineage>
        <taxon>Archaea</taxon>
        <taxon>Methanobacteriati</taxon>
        <taxon>Methanobacteriota</taxon>
        <taxon>Methanomada group</taxon>
        <taxon>Methanococci</taxon>
        <taxon>Methanococcales</taxon>
        <taxon>Methanofervidicoccus</taxon>
    </lineage>
</organism>
<reference evidence="1 2" key="1">
    <citation type="journal article" date="2019" name="Int. J. Syst. Evol. Microbiol.">
        <title>Methanofervidicoccus abyssi gen. nov., sp. nov., a hydrogenotrophic methanogen, isolated from a hydrothermal vent chimney in the Mid-Cayman Spreading Center, the Caribbean Sea.</title>
        <authorList>
            <person name="Sakai S."/>
            <person name="Takaki Y."/>
            <person name="Miyazaki M."/>
            <person name="Ogawara M."/>
            <person name="Yanagawa K."/>
            <person name="Miyazaki J."/>
            <person name="Takai K."/>
        </authorList>
    </citation>
    <scope>NUCLEOTIDE SEQUENCE [LARGE SCALE GENOMIC DNA]</scope>
    <source>
        <strain evidence="1 2">HHB</strain>
    </source>
</reference>